<dbReference type="RefSeq" id="WP_058351518.1">
    <property type="nucleotide sequence ID" value="NZ_CABMMD010000024.1"/>
</dbReference>
<dbReference type="AlphaFoldDB" id="A0A0V8QI92"/>
<accession>A0A0V8QI92</accession>
<dbReference type="EMBL" id="LNAM01000024">
    <property type="protein sequence ID" value="KSV60317.1"/>
    <property type="molecule type" value="Genomic_DNA"/>
</dbReference>
<dbReference type="STRING" id="290052.ASU35_06080"/>
<proteinExistence type="predicted"/>
<organism evidence="1 2">
    <name type="scientific">Acetivibrio ethanolgignens</name>
    <dbReference type="NCBI Taxonomy" id="290052"/>
    <lineage>
        <taxon>Bacteria</taxon>
        <taxon>Bacillati</taxon>
        <taxon>Bacillota</taxon>
        <taxon>Clostridia</taxon>
        <taxon>Eubacteriales</taxon>
        <taxon>Oscillospiraceae</taxon>
        <taxon>Acetivibrio</taxon>
    </lineage>
</organism>
<keyword evidence="2" id="KW-1185">Reference proteome</keyword>
<protein>
    <submittedName>
        <fullName evidence="1">Uncharacterized protein</fullName>
    </submittedName>
</protein>
<evidence type="ECO:0000313" key="1">
    <source>
        <dbReference type="EMBL" id="KSV60317.1"/>
    </source>
</evidence>
<sequence>MYIITDKKNHIIALTNEVSMIFINEEKGDYETTRDENRAIGWMDMENNTIYQDIKAWNVDSTTENPPYDLSKDLGRYLFAKERGFYKNKDWLPPQPSFEDKVRADIEYIALSAGIDLTEVSYESEGDL</sequence>
<gene>
    <name evidence="1" type="ORF">ASU35_06080</name>
</gene>
<comment type="caution">
    <text evidence="1">The sequence shown here is derived from an EMBL/GenBank/DDBJ whole genome shotgun (WGS) entry which is preliminary data.</text>
</comment>
<evidence type="ECO:0000313" key="2">
    <source>
        <dbReference type="Proteomes" id="UP000054874"/>
    </source>
</evidence>
<name>A0A0V8QI92_9FIRM</name>
<reference evidence="1 2" key="1">
    <citation type="submission" date="2015-11" db="EMBL/GenBank/DDBJ databases">
        <title>Butyribacter intestini gen. nov., sp. nov., a butyric acid-producing bacterium of the family Lachnospiraceae isolated from the human faeces.</title>
        <authorList>
            <person name="Zou Y."/>
            <person name="Xue W."/>
            <person name="Luo G."/>
            <person name="Lv M."/>
        </authorList>
    </citation>
    <scope>NUCLEOTIDE SEQUENCE [LARGE SCALE GENOMIC DNA]</scope>
    <source>
        <strain evidence="1 2">ACET-33324</strain>
    </source>
</reference>
<dbReference type="Proteomes" id="UP000054874">
    <property type="component" value="Unassembled WGS sequence"/>
</dbReference>